<sequence>MEWTLERLNQFVAVADCGSMTQAARRLGRAQSAVSMAMGLLEADLGLALFHRVGRSVHLTPAGEVMLLEARALLNQAQALDLRARGLAAGQAARLCVSLDEALPYPPFARLLRELAQQFPALELTLLNGTAAEVARDVQTRRAELAFQFDRGPADAQFAQRYVAGVPQMVFVARSHALAATSHGPVTREDLAAHRQLVMHIEGVEDLVISPRIWRSDSFYVMADMLADGIGWGILPRNIAQTPDIEPRIVALDCPELRLPPLAVRMLSLQGAVLDGTALWIQQRLAALLIQGG</sequence>
<protein>
    <submittedName>
        <fullName evidence="6">LysR family transcriptional regulator</fullName>
    </submittedName>
</protein>
<dbReference type="InterPro" id="IPR005119">
    <property type="entry name" value="LysR_subst-bd"/>
</dbReference>
<gene>
    <name evidence="6" type="ORF">ACFSW6_14730</name>
</gene>
<comment type="caution">
    <text evidence="6">The sequence shown here is derived from an EMBL/GenBank/DDBJ whole genome shotgun (WGS) entry which is preliminary data.</text>
</comment>
<proteinExistence type="inferred from homology"/>
<dbReference type="InterPro" id="IPR000847">
    <property type="entry name" value="LysR_HTH_N"/>
</dbReference>
<evidence type="ECO:0000259" key="5">
    <source>
        <dbReference type="PROSITE" id="PS50931"/>
    </source>
</evidence>
<organism evidence="6 7">
    <name type="scientific">Comamonas terrae</name>
    <dbReference type="NCBI Taxonomy" id="673548"/>
    <lineage>
        <taxon>Bacteria</taxon>
        <taxon>Pseudomonadati</taxon>
        <taxon>Pseudomonadota</taxon>
        <taxon>Betaproteobacteria</taxon>
        <taxon>Burkholderiales</taxon>
        <taxon>Comamonadaceae</taxon>
        <taxon>Comamonas</taxon>
    </lineage>
</organism>
<dbReference type="SUPFAM" id="SSF46785">
    <property type="entry name" value="Winged helix' DNA-binding domain"/>
    <property type="match status" value="1"/>
</dbReference>
<dbReference type="InterPro" id="IPR036390">
    <property type="entry name" value="WH_DNA-bd_sf"/>
</dbReference>
<dbReference type="PANTHER" id="PTHR30126:SF91">
    <property type="entry name" value="LYSR FAMILY TRANSCRIPTIONAL REGULATOR"/>
    <property type="match status" value="1"/>
</dbReference>
<keyword evidence="4" id="KW-0804">Transcription</keyword>
<accession>A0ABW5UQZ2</accession>
<evidence type="ECO:0000256" key="2">
    <source>
        <dbReference type="ARBA" id="ARBA00023015"/>
    </source>
</evidence>
<dbReference type="Proteomes" id="UP001597463">
    <property type="component" value="Unassembled WGS sequence"/>
</dbReference>
<dbReference type="Gene3D" id="1.10.10.10">
    <property type="entry name" value="Winged helix-like DNA-binding domain superfamily/Winged helix DNA-binding domain"/>
    <property type="match status" value="1"/>
</dbReference>
<evidence type="ECO:0000313" key="6">
    <source>
        <dbReference type="EMBL" id="MFD2755349.1"/>
    </source>
</evidence>
<dbReference type="RefSeq" id="WP_066483385.1">
    <property type="nucleotide sequence ID" value="NZ_BCNT01000022.1"/>
</dbReference>
<keyword evidence="2" id="KW-0805">Transcription regulation</keyword>
<dbReference type="Gene3D" id="3.40.190.290">
    <property type="match status" value="1"/>
</dbReference>
<dbReference type="InterPro" id="IPR036388">
    <property type="entry name" value="WH-like_DNA-bd_sf"/>
</dbReference>
<dbReference type="EMBL" id="JBHUMV010000006">
    <property type="protein sequence ID" value="MFD2755349.1"/>
    <property type="molecule type" value="Genomic_DNA"/>
</dbReference>
<dbReference type="PRINTS" id="PR00039">
    <property type="entry name" value="HTHLYSR"/>
</dbReference>
<dbReference type="SUPFAM" id="SSF53850">
    <property type="entry name" value="Periplasmic binding protein-like II"/>
    <property type="match status" value="1"/>
</dbReference>
<keyword evidence="7" id="KW-1185">Reference proteome</keyword>
<dbReference type="PANTHER" id="PTHR30126">
    <property type="entry name" value="HTH-TYPE TRANSCRIPTIONAL REGULATOR"/>
    <property type="match status" value="1"/>
</dbReference>
<dbReference type="Pfam" id="PF03466">
    <property type="entry name" value="LysR_substrate"/>
    <property type="match status" value="1"/>
</dbReference>
<feature type="domain" description="HTH lysR-type" evidence="5">
    <location>
        <begin position="3"/>
        <end position="60"/>
    </location>
</feature>
<dbReference type="CDD" id="cd05466">
    <property type="entry name" value="PBP2_LTTR_substrate"/>
    <property type="match status" value="1"/>
</dbReference>
<name>A0ABW5UQZ2_9BURK</name>
<comment type="similarity">
    <text evidence="1">Belongs to the LysR transcriptional regulatory family.</text>
</comment>
<reference evidence="7" key="1">
    <citation type="journal article" date="2019" name="Int. J. Syst. Evol. Microbiol.">
        <title>The Global Catalogue of Microorganisms (GCM) 10K type strain sequencing project: providing services to taxonomists for standard genome sequencing and annotation.</title>
        <authorList>
            <consortium name="The Broad Institute Genomics Platform"/>
            <consortium name="The Broad Institute Genome Sequencing Center for Infectious Disease"/>
            <person name="Wu L."/>
            <person name="Ma J."/>
        </authorList>
    </citation>
    <scope>NUCLEOTIDE SEQUENCE [LARGE SCALE GENOMIC DNA]</scope>
    <source>
        <strain evidence="7">TISTR 1906</strain>
    </source>
</reference>
<keyword evidence="3" id="KW-0238">DNA-binding</keyword>
<evidence type="ECO:0000256" key="1">
    <source>
        <dbReference type="ARBA" id="ARBA00009437"/>
    </source>
</evidence>
<dbReference type="Pfam" id="PF00126">
    <property type="entry name" value="HTH_1"/>
    <property type="match status" value="1"/>
</dbReference>
<evidence type="ECO:0000256" key="3">
    <source>
        <dbReference type="ARBA" id="ARBA00023125"/>
    </source>
</evidence>
<dbReference type="PROSITE" id="PS50931">
    <property type="entry name" value="HTH_LYSR"/>
    <property type="match status" value="1"/>
</dbReference>
<evidence type="ECO:0000256" key="4">
    <source>
        <dbReference type="ARBA" id="ARBA00023163"/>
    </source>
</evidence>
<evidence type="ECO:0000313" key="7">
    <source>
        <dbReference type="Proteomes" id="UP001597463"/>
    </source>
</evidence>